<keyword evidence="2" id="KW-0812">Transmembrane</keyword>
<keyword evidence="2" id="KW-0472">Membrane</keyword>
<comment type="caution">
    <text evidence="3">The sequence shown here is derived from an EMBL/GenBank/DDBJ whole genome shotgun (WGS) entry which is preliminary data.</text>
</comment>
<accession>A0A543B9K5</accession>
<evidence type="ECO:0000313" key="4">
    <source>
        <dbReference type="Proteomes" id="UP000317209"/>
    </source>
</evidence>
<proteinExistence type="predicted"/>
<sequence length="399" mass="43655">MLVLEPPGILWLPLRLPPSETNQAEELAALLESLRVPAAVRHSIMYHTGTFALVPSDGASILMVPDEYAPAVSWSRIPLDDFSSALAERFGPGMHLDGEQLISDADHPHPSPAPPSPAASMDAIAWTSREEPDFIAMLGARFGMSFDSVDAGDLGRALRPHFGADRDTAFDDGLWAMTDGIALWRRGSECAAAFVSRRYRPNIASWRSPWVQVDPSKPGQLIDGALVRTWLDEVIPPDRDVDAWIAHFDLDSAKASRLRALFRRDPDESTLDDLFDILSLDTACLRLVRDHPPLDSDFEVIRPRNAREQFGDGMRSEIDAIAARPEGFRHRHPRLWLTISLVAILGLAGFAAAGLAAGRMTAILPGIVCLVWTASLFIDRAAARANARVPDDLPDGLDG</sequence>
<evidence type="ECO:0000256" key="1">
    <source>
        <dbReference type="SAM" id="MobiDB-lite"/>
    </source>
</evidence>
<evidence type="ECO:0000313" key="3">
    <source>
        <dbReference type="EMBL" id="TQL81511.1"/>
    </source>
</evidence>
<dbReference type="Proteomes" id="UP000317209">
    <property type="component" value="Unassembled WGS sequence"/>
</dbReference>
<feature type="transmembrane region" description="Helical" evidence="2">
    <location>
        <begin position="335"/>
        <end position="356"/>
    </location>
</feature>
<organism evidence="3 4">
    <name type="scientific">Microbacterium saperdae</name>
    <dbReference type="NCBI Taxonomy" id="69368"/>
    <lineage>
        <taxon>Bacteria</taxon>
        <taxon>Bacillati</taxon>
        <taxon>Actinomycetota</taxon>
        <taxon>Actinomycetes</taxon>
        <taxon>Micrococcales</taxon>
        <taxon>Microbacteriaceae</taxon>
        <taxon>Microbacterium</taxon>
    </lineage>
</organism>
<feature type="transmembrane region" description="Helical" evidence="2">
    <location>
        <begin position="362"/>
        <end position="378"/>
    </location>
</feature>
<dbReference type="AlphaFoldDB" id="A0A543B9K5"/>
<dbReference type="EMBL" id="VFOX01000002">
    <property type="protein sequence ID" value="TQL81511.1"/>
    <property type="molecule type" value="Genomic_DNA"/>
</dbReference>
<protein>
    <submittedName>
        <fullName evidence="3">Uncharacterized protein</fullName>
    </submittedName>
</protein>
<feature type="region of interest" description="Disordered" evidence="1">
    <location>
        <begin position="97"/>
        <end position="120"/>
    </location>
</feature>
<keyword evidence="2" id="KW-1133">Transmembrane helix</keyword>
<keyword evidence="4" id="KW-1185">Reference proteome</keyword>
<reference evidence="3 4" key="1">
    <citation type="submission" date="2019-06" db="EMBL/GenBank/DDBJ databases">
        <title>Sequencing the genomes of 1000 actinobacteria strains.</title>
        <authorList>
            <person name="Klenk H.-P."/>
        </authorList>
    </citation>
    <scope>NUCLEOTIDE SEQUENCE [LARGE SCALE GENOMIC DNA]</scope>
    <source>
        <strain evidence="3 4">DSM 20169</strain>
    </source>
</reference>
<evidence type="ECO:0000256" key="2">
    <source>
        <dbReference type="SAM" id="Phobius"/>
    </source>
</evidence>
<name>A0A543B9K5_9MICO</name>
<gene>
    <name evidence="3" type="ORF">FB560_2983</name>
</gene>